<feature type="transmembrane region" description="Helical" evidence="1">
    <location>
        <begin position="12"/>
        <end position="32"/>
    </location>
</feature>
<evidence type="ECO:0000259" key="2">
    <source>
        <dbReference type="Pfam" id="PF01757"/>
    </source>
</evidence>
<accession>A0ABX0LZ52</accession>
<keyword evidence="3" id="KW-0808">Transferase</keyword>
<feature type="transmembrane region" description="Helical" evidence="1">
    <location>
        <begin position="144"/>
        <end position="159"/>
    </location>
</feature>
<evidence type="ECO:0000313" key="4">
    <source>
        <dbReference type="Proteomes" id="UP000785613"/>
    </source>
</evidence>
<dbReference type="InterPro" id="IPR002656">
    <property type="entry name" value="Acyl_transf_3_dom"/>
</dbReference>
<feature type="transmembrane region" description="Helical" evidence="1">
    <location>
        <begin position="195"/>
        <end position="214"/>
    </location>
</feature>
<name>A0ABX0LZ52_9BURK</name>
<proteinExistence type="predicted"/>
<dbReference type="Proteomes" id="UP000785613">
    <property type="component" value="Unassembled WGS sequence"/>
</dbReference>
<keyword evidence="3" id="KW-0012">Acyltransferase</keyword>
<dbReference type="Pfam" id="PF01757">
    <property type="entry name" value="Acyl_transf_3"/>
    <property type="match status" value="1"/>
</dbReference>
<organism evidence="3 4">
    <name type="scientific">Massilia rubra</name>
    <dbReference type="NCBI Taxonomy" id="2607910"/>
    <lineage>
        <taxon>Bacteria</taxon>
        <taxon>Pseudomonadati</taxon>
        <taxon>Pseudomonadota</taxon>
        <taxon>Betaproteobacteria</taxon>
        <taxon>Burkholderiales</taxon>
        <taxon>Oxalobacteraceae</taxon>
        <taxon>Telluria group</taxon>
        <taxon>Massilia</taxon>
    </lineage>
</organism>
<keyword evidence="4" id="KW-1185">Reference proteome</keyword>
<protein>
    <submittedName>
        <fullName evidence="3">Acyltransferase</fullName>
    </submittedName>
</protein>
<dbReference type="PANTHER" id="PTHR23028:SF53">
    <property type="entry name" value="ACYL_TRANSF_3 DOMAIN-CONTAINING PROTEIN"/>
    <property type="match status" value="1"/>
</dbReference>
<dbReference type="InterPro" id="IPR050879">
    <property type="entry name" value="Acyltransferase_3"/>
</dbReference>
<gene>
    <name evidence="3" type="ORF">F0185_17325</name>
</gene>
<dbReference type="EMBL" id="VUYU01000011">
    <property type="protein sequence ID" value="NHZ35331.1"/>
    <property type="molecule type" value="Genomic_DNA"/>
</dbReference>
<comment type="caution">
    <text evidence="3">The sequence shown here is derived from an EMBL/GenBank/DDBJ whole genome shotgun (WGS) entry which is preliminary data.</text>
</comment>
<evidence type="ECO:0000256" key="1">
    <source>
        <dbReference type="SAM" id="Phobius"/>
    </source>
</evidence>
<reference evidence="3 4" key="1">
    <citation type="submission" date="2019-09" db="EMBL/GenBank/DDBJ databases">
        <title>Taxonomy of Antarctic Massilia spp.: description of Massilia rubra sp. nov., Massilia aquatica sp. nov., Massilia mucilaginosa sp. nov., Massilia frigida sp. nov. isolated from streams, lakes and regoliths.</title>
        <authorList>
            <person name="Holochova P."/>
            <person name="Sedlacek I."/>
            <person name="Kralova S."/>
            <person name="Maslanova I."/>
            <person name="Busse H.-J."/>
            <person name="Stankova E."/>
            <person name="Vrbovska V."/>
            <person name="Kovarovic V."/>
            <person name="Bartak M."/>
            <person name="Svec P."/>
            <person name="Pantucek R."/>
        </authorList>
    </citation>
    <scope>NUCLEOTIDE SEQUENCE [LARGE SCALE GENOMIC DNA]</scope>
    <source>
        <strain evidence="3 4">CCM 8692</strain>
    </source>
</reference>
<feature type="transmembrane region" description="Helical" evidence="1">
    <location>
        <begin position="308"/>
        <end position="328"/>
    </location>
</feature>
<keyword evidence="1" id="KW-0472">Membrane</keyword>
<feature type="domain" description="Acyltransferase 3" evidence="2">
    <location>
        <begin position="14"/>
        <end position="325"/>
    </location>
</feature>
<feature type="transmembrane region" description="Helical" evidence="1">
    <location>
        <begin position="75"/>
        <end position="96"/>
    </location>
</feature>
<feature type="transmembrane region" description="Helical" evidence="1">
    <location>
        <begin position="166"/>
        <end position="183"/>
    </location>
</feature>
<keyword evidence="1" id="KW-1133">Transmembrane helix</keyword>
<dbReference type="PANTHER" id="PTHR23028">
    <property type="entry name" value="ACETYLTRANSFERASE"/>
    <property type="match status" value="1"/>
</dbReference>
<keyword evidence="1" id="KW-0812">Transmembrane</keyword>
<feature type="transmembrane region" description="Helical" evidence="1">
    <location>
        <begin position="226"/>
        <end position="245"/>
    </location>
</feature>
<evidence type="ECO:0000313" key="3">
    <source>
        <dbReference type="EMBL" id="NHZ35331.1"/>
    </source>
</evidence>
<sequence length="356" mass="39567">MAVTIMSSPTRHIPYLDGWRGLAIIAVLISHFKSTQELSWLGEFGVQLFFVLSGFLMGNLLFIKKVPLKDFFVRRLSRVFPTFWLFVIAMAIYAAFMQPVRFVVPQGELIATLAFLRNYFPADISIWARTWPIGHLWSLSVEEHSYMFLAALAVLAGALRHRFAGAAMLLAGTGAILAVNMVYPGHPPAGATPWFLRSESAAIGLVAAAAYRVMAASTQAPWLRQTSPWLPVLTLVVAIACYSTYAHKELQYTLAPLCLAYSINHLERTPQIIQKLLAARVLQWFGVCSFSLYLWQQPFYYAVGAGRISHLAGLLGAIGLGALSFYLFENPVRLYLNRKWAGRRARPAVTPDTPAA</sequence>
<dbReference type="GO" id="GO:0016746">
    <property type="term" value="F:acyltransferase activity"/>
    <property type="evidence" value="ECO:0007669"/>
    <property type="project" value="UniProtKB-KW"/>
</dbReference>
<feature type="transmembrane region" description="Helical" evidence="1">
    <location>
        <begin position="44"/>
        <end position="63"/>
    </location>
</feature>